<accession>A0A1L9VRX6</accession>
<evidence type="ECO:0000313" key="7">
    <source>
        <dbReference type="Proteomes" id="UP000184300"/>
    </source>
</evidence>
<dbReference type="OrthoDB" id="5985073at2759"/>
<dbReference type="InterPro" id="IPR018392">
    <property type="entry name" value="LysM"/>
</dbReference>
<feature type="region of interest" description="Disordered" evidence="3">
    <location>
        <begin position="323"/>
        <end position="351"/>
    </location>
</feature>
<dbReference type="VEuPathDB" id="FungiDB:ASPGLDRAFT_56230"/>
<keyword evidence="4" id="KW-0732">Signal</keyword>
<protein>
    <recommendedName>
        <fullName evidence="5">LysM domain-containing protein</fullName>
    </recommendedName>
</protein>
<dbReference type="Pfam" id="PF01476">
    <property type="entry name" value="LysM"/>
    <property type="match status" value="2"/>
</dbReference>
<dbReference type="CDD" id="cd00118">
    <property type="entry name" value="LysM"/>
    <property type="match status" value="2"/>
</dbReference>
<evidence type="ECO:0000313" key="6">
    <source>
        <dbReference type="EMBL" id="OJJ86640.1"/>
    </source>
</evidence>
<dbReference type="PANTHER" id="PTHR34997:SF1">
    <property type="entry name" value="PEPTIDOGLYCAN-BINDING LYSIN DOMAIN"/>
    <property type="match status" value="1"/>
</dbReference>
<feature type="chain" id="PRO_5012860709" description="LysM domain-containing protein" evidence="4">
    <location>
        <begin position="21"/>
        <end position="561"/>
    </location>
</feature>
<dbReference type="PROSITE" id="PS51782">
    <property type="entry name" value="LYSM"/>
    <property type="match status" value="2"/>
</dbReference>
<dbReference type="RefSeq" id="XP_022403329.1">
    <property type="nucleotide sequence ID" value="XM_022548181.1"/>
</dbReference>
<feature type="region of interest" description="Disordered" evidence="3">
    <location>
        <begin position="538"/>
        <end position="561"/>
    </location>
</feature>
<feature type="domain" description="LysM" evidence="5">
    <location>
        <begin position="358"/>
        <end position="404"/>
    </location>
</feature>
<dbReference type="PANTHER" id="PTHR34997">
    <property type="entry name" value="AM15"/>
    <property type="match status" value="1"/>
</dbReference>
<dbReference type="GO" id="GO:0008061">
    <property type="term" value="F:chitin binding"/>
    <property type="evidence" value="ECO:0007669"/>
    <property type="project" value="UniProtKB-KW"/>
</dbReference>
<keyword evidence="1" id="KW-0147">Chitin-binding</keyword>
<evidence type="ECO:0000256" key="2">
    <source>
        <dbReference type="ARBA" id="ARBA00023026"/>
    </source>
</evidence>
<dbReference type="InterPro" id="IPR052210">
    <property type="entry name" value="LysM1-like"/>
</dbReference>
<organism evidence="6 7">
    <name type="scientific">Aspergillus glaucus CBS 516.65</name>
    <dbReference type="NCBI Taxonomy" id="1160497"/>
    <lineage>
        <taxon>Eukaryota</taxon>
        <taxon>Fungi</taxon>
        <taxon>Dikarya</taxon>
        <taxon>Ascomycota</taxon>
        <taxon>Pezizomycotina</taxon>
        <taxon>Eurotiomycetes</taxon>
        <taxon>Eurotiomycetidae</taxon>
        <taxon>Eurotiales</taxon>
        <taxon>Aspergillaceae</taxon>
        <taxon>Aspergillus</taxon>
        <taxon>Aspergillus subgen. Aspergillus</taxon>
    </lineage>
</organism>
<dbReference type="EMBL" id="KV878892">
    <property type="protein sequence ID" value="OJJ86640.1"/>
    <property type="molecule type" value="Genomic_DNA"/>
</dbReference>
<feature type="domain" description="LysM" evidence="5">
    <location>
        <begin position="216"/>
        <end position="261"/>
    </location>
</feature>
<keyword evidence="7" id="KW-1185">Reference proteome</keyword>
<feature type="signal peptide" evidence="4">
    <location>
        <begin position="1"/>
        <end position="20"/>
    </location>
</feature>
<keyword evidence="2" id="KW-0843">Virulence</keyword>
<dbReference type="InterPro" id="IPR036779">
    <property type="entry name" value="LysM_dom_sf"/>
</dbReference>
<dbReference type="Gene3D" id="3.10.350.10">
    <property type="entry name" value="LysM domain"/>
    <property type="match status" value="3"/>
</dbReference>
<feature type="compositionally biased region" description="Low complexity" evidence="3">
    <location>
        <begin position="540"/>
        <end position="555"/>
    </location>
</feature>
<evidence type="ECO:0000256" key="1">
    <source>
        <dbReference type="ARBA" id="ARBA00022669"/>
    </source>
</evidence>
<feature type="compositionally biased region" description="Low complexity" evidence="3">
    <location>
        <begin position="323"/>
        <end position="340"/>
    </location>
</feature>
<evidence type="ECO:0000256" key="4">
    <source>
        <dbReference type="SAM" id="SignalP"/>
    </source>
</evidence>
<dbReference type="SMART" id="SM00257">
    <property type="entry name" value="LysM"/>
    <property type="match status" value="2"/>
</dbReference>
<dbReference type="STRING" id="1160497.A0A1L9VRX6"/>
<name>A0A1L9VRX6_ASPGL</name>
<proteinExistence type="predicted"/>
<sequence length="561" mass="60466">MKSLILSLLVLVLWTQAITAQVFENGGFSVDYPGISETCKHALNTTVKCPSFLGDVSEGNPRLASEQLSELCTTGCQTSLTDVRKTIASGCNNTDVITYEGADWPATLIIDRFLYTYRLSCRKDSATGHFCDEIFTSWLNQTHLTAPQNCSDCMLGMMQNQLNSAFGYDDEFASEFNSTTKSCTATGYAFTSPPPYALNFSSTAPSDPNPTPLCANPYRVQKNDTCESISLAHNVSTNALVSAGGLGPGCENLQAVGSICLPAKCELYRVEYDESCEDIIQKHPGLSAMSLLNWNPNIYMVCGNIQTLAATFICVGPPGGRLPQNTTTTSTQPPTTSDSNKIPKPTNAPPESNARCAKWYVIKEGDYCDKISIRNGISLKDFFFLNPEVNSTCGNLMFDIAYCVQAVGDISTYKGYPTTKPVYTLPPISYSTTTDVLPSAPAPIITPVTSLPHAPGTKADCNEYVEYYSVPSLEERAAAQKAFGVTDSINSCDFVLATYEVGMADFLTWNPSLRGVEPCMLQKGFSYCAANVTDGGNGTTTGSSSGRGSSVLPTSTQLVYY</sequence>
<dbReference type="SUPFAM" id="SSF54106">
    <property type="entry name" value="LysM domain"/>
    <property type="match status" value="2"/>
</dbReference>
<gene>
    <name evidence="6" type="ORF">ASPGLDRAFT_56230</name>
</gene>
<dbReference type="Proteomes" id="UP000184300">
    <property type="component" value="Unassembled WGS sequence"/>
</dbReference>
<dbReference type="GeneID" id="34464442"/>
<dbReference type="AlphaFoldDB" id="A0A1L9VRX6"/>
<evidence type="ECO:0000259" key="5">
    <source>
        <dbReference type="PROSITE" id="PS51782"/>
    </source>
</evidence>
<evidence type="ECO:0000256" key="3">
    <source>
        <dbReference type="SAM" id="MobiDB-lite"/>
    </source>
</evidence>
<reference evidence="7" key="1">
    <citation type="journal article" date="2017" name="Genome Biol.">
        <title>Comparative genomics reveals high biological diversity and specific adaptations in the industrially and medically important fungal genus Aspergillus.</title>
        <authorList>
            <person name="de Vries R.P."/>
            <person name="Riley R."/>
            <person name="Wiebenga A."/>
            <person name="Aguilar-Osorio G."/>
            <person name="Amillis S."/>
            <person name="Uchima C.A."/>
            <person name="Anderluh G."/>
            <person name="Asadollahi M."/>
            <person name="Askin M."/>
            <person name="Barry K."/>
            <person name="Battaglia E."/>
            <person name="Bayram O."/>
            <person name="Benocci T."/>
            <person name="Braus-Stromeyer S.A."/>
            <person name="Caldana C."/>
            <person name="Canovas D."/>
            <person name="Cerqueira G.C."/>
            <person name="Chen F."/>
            <person name="Chen W."/>
            <person name="Choi C."/>
            <person name="Clum A."/>
            <person name="Dos Santos R.A."/>
            <person name="Damasio A.R."/>
            <person name="Diallinas G."/>
            <person name="Emri T."/>
            <person name="Fekete E."/>
            <person name="Flipphi M."/>
            <person name="Freyberg S."/>
            <person name="Gallo A."/>
            <person name="Gournas C."/>
            <person name="Habgood R."/>
            <person name="Hainaut M."/>
            <person name="Harispe M.L."/>
            <person name="Henrissat B."/>
            <person name="Hilden K.S."/>
            <person name="Hope R."/>
            <person name="Hossain A."/>
            <person name="Karabika E."/>
            <person name="Karaffa L."/>
            <person name="Karanyi Z."/>
            <person name="Krasevec N."/>
            <person name="Kuo A."/>
            <person name="Kusch H."/>
            <person name="LaButti K."/>
            <person name="Lagendijk E.L."/>
            <person name="Lapidus A."/>
            <person name="Levasseur A."/>
            <person name="Lindquist E."/>
            <person name="Lipzen A."/>
            <person name="Logrieco A.F."/>
            <person name="MacCabe A."/>
            <person name="Maekelae M.R."/>
            <person name="Malavazi I."/>
            <person name="Melin P."/>
            <person name="Meyer V."/>
            <person name="Mielnichuk N."/>
            <person name="Miskei M."/>
            <person name="Molnar A.P."/>
            <person name="Mule G."/>
            <person name="Ngan C.Y."/>
            <person name="Orejas M."/>
            <person name="Orosz E."/>
            <person name="Ouedraogo J.P."/>
            <person name="Overkamp K.M."/>
            <person name="Park H.-S."/>
            <person name="Perrone G."/>
            <person name="Piumi F."/>
            <person name="Punt P.J."/>
            <person name="Ram A.F."/>
            <person name="Ramon A."/>
            <person name="Rauscher S."/>
            <person name="Record E."/>
            <person name="Riano-Pachon D.M."/>
            <person name="Robert V."/>
            <person name="Roehrig J."/>
            <person name="Ruller R."/>
            <person name="Salamov A."/>
            <person name="Salih N.S."/>
            <person name="Samson R.A."/>
            <person name="Sandor E."/>
            <person name="Sanguinetti M."/>
            <person name="Schuetze T."/>
            <person name="Sepcic K."/>
            <person name="Shelest E."/>
            <person name="Sherlock G."/>
            <person name="Sophianopoulou V."/>
            <person name="Squina F.M."/>
            <person name="Sun H."/>
            <person name="Susca A."/>
            <person name="Todd R.B."/>
            <person name="Tsang A."/>
            <person name="Unkles S.E."/>
            <person name="van de Wiele N."/>
            <person name="van Rossen-Uffink D."/>
            <person name="Oliveira J.V."/>
            <person name="Vesth T.C."/>
            <person name="Visser J."/>
            <person name="Yu J.-H."/>
            <person name="Zhou M."/>
            <person name="Andersen M.R."/>
            <person name="Archer D.B."/>
            <person name="Baker S.E."/>
            <person name="Benoit I."/>
            <person name="Brakhage A.A."/>
            <person name="Braus G.H."/>
            <person name="Fischer R."/>
            <person name="Frisvad J.C."/>
            <person name="Goldman G.H."/>
            <person name="Houbraken J."/>
            <person name="Oakley B."/>
            <person name="Pocsi I."/>
            <person name="Scazzocchio C."/>
            <person name="Seiboth B."/>
            <person name="vanKuyk P.A."/>
            <person name="Wortman J."/>
            <person name="Dyer P.S."/>
            <person name="Grigoriev I.V."/>
        </authorList>
    </citation>
    <scope>NUCLEOTIDE SEQUENCE [LARGE SCALE GENOMIC DNA]</scope>
    <source>
        <strain evidence="7">CBS 516.65</strain>
    </source>
</reference>